<accession>A0AAP4BN89</accession>
<keyword evidence="1" id="KW-0472">Membrane</keyword>
<dbReference type="AlphaFoldDB" id="A0AAP4BN89"/>
<organism evidence="2 3">
    <name type="scientific">Corynebacterium pseudodiphtheriticum</name>
    <dbReference type="NCBI Taxonomy" id="37637"/>
    <lineage>
        <taxon>Bacteria</taxon>
        <taxon>Bacillati</taxon>
        <taxon>Actinomycetota</taxon>
        <taxon>Actinomycetes</taxon>
        <taxon>Mycobacteriales</taxon>
        <taxon>Corynebacteriaceae</taxon>
        <taxon>Corynebacterium</taxon>
    </lineage>
</organism>
<dbReference type="RefSeq" id="WP_249617743.1">
    <property type="nucleotide sequence ID" value="NZ_CP091087.1"/>
</dbReference>
<proteinExistence type="predicted"/>
<sequence length="122" mass="13227">MSTNEQVADFAAETYPSYSQELHHSYIEGYNPVSLGAPHSSLLRNSTWIGMGLLLGFFPFAGTLIWGIGTGIWDAGTAANYSTILTIIGAIGVVVTLVGGFGSIHFGRRYYRQYVKETGRTS</sequence>
<evidence type="ECO:0000313" key="3">
    <source>
        <dbReference type="Proteomes" id="UP001224412"/>
    </source>
</evidence>
<dbReference type="EMBL" id="JASNVH010000001">
    <property type="protein sequence ID" value="MDK4306009.1"/>
    <property type="molecule type" value="Genomic_DNA"/>
</dbReference>
<name>A0AAP4BN89_9CORY</name>
<evidence type="ECO:0000313" key="2">
    <source>
        <dbReference type="EMBL" id="MDK4306009.1"/>
    </source>
</evidence>
<comment type="caution">
    <text evidence="2">The sequence shown here is derived from an EMBL/GenBank/DDBJ whole genome shotgun (WGS) entry which is preliminary data.</text>
</comment>
<keyword evidence="1" id="KW-1133">Transmembrane helix</keyword>
<protein>
    <submittedName>
        <fullName evidence="2">Uncharacterized protein</fullName>
    </submittedName>
</protein>
<gene>
    <name evidence="2" type="ORF">QPX42_00310</name>
</gene>
<feature type="transmembrane region" description="Helical" evidence="1">
    <location>
        <begin position="81"/>
        <end position="106"/>
    </location>
</feature>
<evidence type="ECO:0000256" key="1">
    <source>
        <dbReference type="SAM" id="Phobius"/>
    </source>
</evidence>
<feature type="transmembrane region" description="Helical" evidence="1">
    <location>
        <begin position="48"/>
        <end position="69"/>
    </location>
</feature>
<reference evidence="2" key="1">
    <citation type="submission" date="2023-05" db="EMBL/GenBank/DDBJ databases">
        <title>Metabolic capabilities are highly conserved among human nasal-associated Corynebacterium species in pangenomic analyses.</title>
        <authorList>
            <person name="Tran T.H."/>
            <person name="Roberts A.Q."/>
            <person name="Escapa I.F."/>
            <person name="Gao W."/>
            <person name="Conlan S."/>
            <person name="Kong H."/>
            <person name="Segre J.A."/>
            <person name="Kelly M.S."/>
            <person name="Lemon K.P."/>
        </authorList>
    </citation>
    <scope>NUCLEOTIDE SEQUENCE</scope>
    <source>
        <strain evidence="2">KPL2773</strain>
    </source>
</reference>
<keyword evidence="1" id="KW-0812">Transmembrane</keyword>
<dbReference type="Proteomes" id="UP001224412">
    <property type="component" value="Unassembled WGS sequence"/>
</dbReference>